<evidence type="ECO:0000256" key="7">
    <source>
        <dbReference type="ARBA" id="ARBA00022989"/>
    </source>
</evidence>
<feature type="transmembrane region" description="Helical" evidence="9">
    <location>
        <begin position="413"/>
        <end position="432"/>
    </location>
</feature>
<keyword evidence="12" id="KW-1185">Reference proteome</keyword>
<dbReference type="OrthoDB" id="5297508at2"/>
<dbReference type="InterPro" id="IPR004841">
    <property type="entry name" value="AA-permease/SLC12A_dom"/>
</dbReference>
<evidence type="ECO:0000256" key="2">
    <source>
        <dbReference type="ARBA" id="ARBA00008583"/>
    </source>
</evidence>
<dbReference type="Gene3D" id="1.20.1740.10">
    <property type="entry name" value="Amino acid/polyamine transporter I"/>
    <property type="match status" value="1"/>
</dbReference>
<evidence type="ECO:0000256" key="9">
    <source>
        <dbReference type="SAM" id="Phobius"/>
    </source>
</evidence>
<gene>
    <name evidence="11" type="ORF">nbrc107697_24650</name>
</gene>
<evidence type="ECO:0000259" key="10">
    <source>
        <dbReference type="Pfam" id="PF00324"/>
    </source>
</evidence>
<feature type="transmembrane region" description="Helical" evidence="9">
    <location>
        <begin position="183"/>
        <end position="204"/>
    </location>
</feature>
<dbReference type="EMBL" id="BJOU01000002">
    <property type="protein sequence ID" value="GED98426.1"/>
    <property type="molecule type" value="Genomic_DNA"/>
</dbReference>
<feature type="transmembrane region" description="Helical" evidence="9">
    <location>
        <begin position="572"/>
        <end position="593"/>
    </location>
</feature>
<feature type="transmembrane region" description="Helical" evidence="9">
    <location>
        <begin position="225"/>
        <end position="247"/>
    </location>
</feature>
<keyword evidence="8 9" id="KW-0472">Membrane</keyword>
<dbReference type="AlphaFoldDB" id="A0A7I9UZR9"/>
<proteinExistence type="inferred from homology"/>
<evidence type="ECO:0000313" key="11">
    <source>
        <dbReference type="EMBL" id="GED98426.1"/>
    </source>
</evidence>
<feature type="transmembrane region" description="Helical" evidence="9">
    <location>
        <begin position="316"/>
        <end position="337"/>
    </location>
</feature>
<dbReference type="Pfam" id="PF00324">
    <property type="entry name" value="AA_permease"/>
    <property type="match status" value="1"/>
</dbReference>
<protein>
    <recommendedName>
        <fullName evidence="10">Amino acid permease/ SLC12A domain-containing protein</fullName>
    </recommendedName>
</protein>
<feature type="transmembrane region" description="Helical" evidence="9">
    <location>
        <begin position="389"/>
        <end position="407"/>
    </location>
</feature>
<evidence type="ECO:0000256" key="4">
    <source>
        <dbReference type="ARBA" id="ARBA00022475"/>
    </source>
</evidence>
<sequence>MQMIAIGGAIGTGLFYGSGAAIEMAGPALLLAYGVAGLAVFFMMRALGELLLYRPVAGGISEYADEFLGRFAGFSQGWTYWAVWVTTCMAEITVAGKYINYWWPVIPVWLTALVSLGVLFCANLISVGVFGRAEFWFSSIKIITIFGMIIIGLGILMPIAGFGPEHGPSVHNLWNDGGFFPTGHWNALLVLQIVMFAYVGVELVGVTAGEAQNPKVTLRRAINSVPFRIGIFYLGALFVILCVKGWRNFHEGTSPFVQVFEDVGIPGAAGIINFVLLTAALSSCNSGIYSTGRMLRSLSMRGDAPHQLSALSSRHVPVAGIVLSAAVMVIGVVINVIDTRRAFLWITSVSTVGILVVWSTIIVCHLVYRNRIKKGLLPPTDYTVPGAPVTSYLTLAFFVGVLVLLGFTSAGRTALAVGAFWFVLVCLGYLLWRTVTGDRAAAVGATAVAAAGAANITPSPAPSAAITQQIPVVADQAAVVADQAAVVADQAAVVADQAAVVTEPAPAPPTPRISPEEAGPEPSDGFLWAVLSCTLFLPVGWYAVYRSASVKPQWAAGEYALAHRSAAAARTAALVAAVLGLVVIIAVFLWLYLSTR</sequence>
<keyword evidence="7 9" id="KW-1133">Transmembrane helix</keyword>
<evidence type="ECO:0000256" key="1">
    <source>
        <dbReference type="ARBA" id="ARBA00004651"/>
    </source>
</evidence>
<dbReference type="GO" id="GO:0005886">
    <property type="term" value="C:plasma membrane"/>
    <property type="evidence" value="ECO:0007669"/>
    <property type="project" value="UniProtKB-SubCell"/>
</dbReference>
<evidence type="ECO:0000256" key="6">
    <source>
        <dbReference type="ARBA" id="ARBA00022970"/>
    </source>
</evidence>
<dbReference type="GO" id="GO:0006865">
    <property type="term" value="P:amino acid transport"/>
    <property type="evidence" value="ECO:0007669"/>
    <property type="project" value="UniProtKB-KW"/>
</dbReference>
<reference evidence="12" key="1">
    <citation type="submission" date="2019-06" db="EMBL/GenBank/DDBJ databases">
        <title>Gordonia isolated from sludge of a wastewater treatment plant.</title>
        <authorList>
            <person name="Tamura T."/>
            <person name="Aoyama K."/>
            <person name="Kang Y."/>
            <person name="Saito S."/>
            <person name="Akiyama N."/>
            <person name="Yazawa K."/>
            <person name="Gonoi T."/>
            <person name="Mikami Y."/>
        </authorList>
    </citation>
    <scope>NUCLEOTIDE SEQUENCE [LARGE SCALE GENOMIC DNA]</scope>
    <source>
        <strain evidence="12">NBRC 107697</strain>
    </source>
</reference>
<dbReference type="GO" id="GO:0055085">
    <property type="term" value="P:transmembrane transport"/>
    <property type="evidence" value="ECO:0007669"/>
    <property type="project" value="InterPro"/>
</dbReference>
<accession>A0A7I9UZR9</accession>
<dbReference type="InterPro" id="IPR004840">
    <property type="entry name" value="Amino_acid_permease_CS"/>
</dbReference>
<dbReference type="PROSITE" id="PS00218">
    <property type="entry name" value="AMINO_ACID_PERMEASE_1"/>
    <property type="match status" value="1"/>
</dbReference>
<evidence type="ECO:0000256" key="8">
    <source>
        <dbReference type="ARBA" id="ARBA00023136"/>
    </source>
</evidence>
<feature type="transmembrane region" description="Helical" evidence="9">
    <location>
        <begin position="267"/>
        <end position="291"/>
    </location>
</feature>
<feature type="transmembrane region" description="Helical" evidence="9">
    <location>
        <begin position="142"/>
        <end position="163"/>
    </location>
</feature>
<comment type="similarity">
    <text evidence="2">Belongs to the amino acid-polyamine-organocation (APC) superfamily. Amino acid transporter (AAT) (TC 2.A.3.1) family.</text>
</comment>
<dbReference type="InterPro" id="IPR007593">
    <property type="entry name" value="CD225/Dispanin_fam"/>
</dbReference>
<keyword evidence="5 9" id="KW-0812">Transmembrane</keyword>
<dbReference type="Proteomes" id="UP000444980">
    <property type="component" value="Unassembled WGS sequence"/>
</dbReference>
<comment type="caution">
    <text evidence="11">The sequence shown here is derived from an EMBL/GenBank/DDBJ whole genome shotgun (WGS) entry which is preliminary data.</text>
</comment>
<feature type="transmembrane region" description="Helical" evidence="9">
    <location>
        <begin position="525"/>
        <end position="544"/>
    </location>
</feature>
<comment type="subcellular location">
    <subcellularLocation>
        <location evidence="1">Cell membrane</location>
        <topology evidence="1">Multi-pass membrane protein</topology>
    </subcellularLocation>
</comment>
<feature type="domain" description="Amino acid permease/ SLC12A" evidence="10">
    <location>
        <begin position="1"/>
        <end position="432"/>
    </location>
</feature>
<feature type="transmembrane region" description="Helical" evidence="9">
    <location>
        <begin position="78"/>
        <end position="99"/>
    </location>
</feature>
<keyword evidence="4" id="KW-1003">Cell membrane</keyword>
<evidence type="ECO:0000256" key="5">
    <source>
        <dbReference type="ARBA" id="ARBA00022692"/>
    </source>
</evidence>
<feature type="transmembrane region" description="Helical" evidence="9">
    <location>
        <begin position="343"/>
        <end position="368"/>
    </location>
</feature>
<name>A0A7I9UZR9_9ACTN</name>
<feature type="transmembrane region" description="Helical" evidence="9">
    <location>
        <begin position="30"/>
        <end position="47"/>
    </location>
</feature>
<dbReference type="PANTHER" id="PTHR43495:SF1">
    <property type="entry name" value="L-ASPARAGINE PERMEASE"/>
    <property type="match status" value="1"/>
</dbReference>
<dbReference type="PANTHER" id="PTHR43495">
    <property type="entry name" value="GABA PERMEASE"/>
    <property type="match status" value="1"/>
</dbReference>
<dbReference type="Pfam" id="PF04505">
    <property type="entry name" value="CD225"/>
    <property type="match status" value="1"/>
</dbReference>
<feature type="transmembrane region" description="Helical" evidence="9">
    <location>
        <begin position="105"/>
        <end position="130"/>
    </location>
</feature>
<organism evidence="11 12">
    <name type="scientific">Gordonia crocea</name>
    <dbReference type="NCBI Taxonomy" id="589162"/>
    <lineage>
        <taxon>Bacteria</taxon>
        <taxon>Bacillati</taxon>
        <taxon>Actinomycetota</taxon>
        <taxon>Actinomycetes</taxon>
        <taxon>Mycobacteriales</taxon>
        <taxon>Gordoniaceae</taxon>
        <taxon>Gordonia</taxon>
    </lineage>
</organism>
<evidence type="ECO:0000313" key="12">
    <source>
        <dbReference type="Proteomes" id="UP000444980"/>
    </source>
</evidence>
<evidence type="ECO:0000256" key="3">
    <source>
        <dbReference type="ARBA" id="ARBA00022448"/>
    </source>
</evidence>
<dbReference type="FunFam" id="1.20.1740.10:FF:000001">
    <property type="entry name" value="Amino acid permease"/>
    <property type="match status" value="1"/>
</dbReference>
<keyword evidence="3" id="KW-0813">Transport</keyword>
<keyword evidence="6" id="KW-0029">Amino-acid transport</keyword>